<evidence type="ECO:0000313" key="3">
    <source>
        <dbReference type="EMBL" id="CAJ0948039.1"/>
    </source>
</evidence>
<dbReference type="InterPro" id="IPR013783">
    <property type="entry name" value="Ig-like_fold"/>
</dbReference>
<evidence type="ECO:0000256" key="1">
    <source>
        <dbReference type="SAM" id="Phobius"/>
    </source>
</evidence>
<feature type="transmembrane region" description="Helical" evidence="1">
    <location>
        <begin position="30"/>
        <end position="49"/>
    </location>
</feature>
<dbReference type="InterPro" id="IPR036179">
    <property type="entry name" value="Ig-like_dom_sf"/>
</dbReference>
<dbReference type="SUPFAM" id="SSF48726">
    <property type="entry name" value="Immunoglobulin"/>
    <property type="match status" value="1"/>
</dbReference>
<dbReference type="InterPro" id="IPR007110">
    <property type="entry name" value="Ig-like_dom"/>
</dbReference>
<keyword evidence="1" id="KW-0472">Membrane</keyword>
<evidence type="ECO:0000259" key="2">
    <source>
        <dbReference type="PROSITE" id="PS50835"/>
    </source>
</evidence>
<keyword evidence="4" id="KW-1185">Reference proteome</keyword>
<keyword evidence="1" id="KW-1133">Transmembrane helix</keyword>
<comment type="caution">
    <text evidence="3">The sequence shown here is derived from an EMBL/GenBank/DDBJ whole genome shotgun (WGS) entry which is preliminary data.</text>
</comment>
<sequence length="176" mass="19607">MVSAAAPKSLLSIVIYSSNAADRSSAGIITAWSVPVLILVIIITGVLWWRLKWRKAPLIICDIVGPPKLIDGEEAVLCCTVDDAPEDLCVTWLIRRAGQEQEIQTSQRRERSEEAESLLDTSYVIKSQVVGHQYSSSLSFIPHMERHKDVTFICRGVSGKRKGERTFSCETIYGEI</sequence>
<accession>A0ABN9LQI6</accession>
<protein>
    <recommendedName>
        <fullName evidence="2">Ig-like domain-containing protein</fullName>
    </recommendedName>
</protein>
<proteinExistence type="predicted"/>
<keyword evidence="1" id="KW-0812">Transmembrane</keyword>
<feature type="domain" description="Ig-like" evidence="2">
    <location>
        <begin position="57"/>
        <end position="168"/>
    </location>
</feature>
<dbReference type="Proteomes" id="UP001176940">
    <property type="component" value="Unassembled WGS sequence"/>
</dbReference>
<name>A0ABN9LQI6_9NEOB</name>
<dbReference type="PROSITE" id="PS50835">
    <property type="entry name" value="IG_LIKE"/>
    <property type="match status" value="1"/>
</dbReference>
<gene>
    <name evidence="3" type="ORF">RIMI_LOCUS11931628</name>
</gene>
<organism evidence="3 4">
    <name type="scientific">Ranitomeya imitator</name>
    <name type="common">mimic poison frog</name>
    <dbReference type="NCBI Taxonomy" id="111125"/>
    <lineage>
        <taxon>Eukaryota</taxon>
        <taxon>Metazoa</taxon>
        <taxon>Chordata</taxon>
        <taxon>Craniata</taxon>
        <taxon>Vertebrata</taxon>
        <taxon>Euteleostomi</taxon>
        <taxon>Amphibia</taxon>
        <taxon>Batrachia</taxon>
        <taxon>Anura</taxon>
        <taxon>Neobatrachia</taxon>
        <taxon>Hyloidea</taxon>
        <taxon>Dendrobatidae</taxon>
        <taxon>Dendrobatinae</taxon>
        <taxon>Ranitomeya</taxon>
    </lineage>
</organism>
<evidence type="ECO:0000313" key="4">
    <source>
        <dbReference type="Proteomes" id="UP001176940"/>
    </source>
</evidence>
<reference evidence="3" key="1">
    <citation type="submission" date="2023-07" db="EMBL/GenBank/DDBJ databases">
        <authorList>
            <person name="Stuckert A."/>
        </authorList>
    </citation>
    <scope>NUCLEOTIDE SEQUENCE</scope>
</reference>
<dbReference type="Gene3D" id="2.60.40.10">
    <property type="entry name" value="Immunoglobulins"/>
    <property type="match status" value="1"/>
</dbReference>
<dbReference type="EMBL" id="CAUEEQ010027623">
    <property type="protein sequence ID" value="CAJ0948039.1"/>
    <property type="molecule type" value="Genomic_DNA"/>
</dbReference>